<dbReference type="OrthoDB" id="9789634at2"/>
<dbReference type="RefSeq" id="WP_070245862.1">
    <property type="nucleotide sequence ID" value="NZ_LROM01000017.1"/>
</dbReference>
<evidence type="ECO:0000313" key="3">
    <source>
        <dbReference type="Proteomes" id="UP000175989"/>
    </source>
</evidence>
<keyword evidence="3" id="KW-1185">Reference proteome</keyword>
<gene>
    <name evidence="2" type="ORF">DUPY_01930</name>
</gene>
<accession>A0A1E7X803</accession>
<evidence type="ECO:0000313" key="2">
    <source>
        <dbReference type="EMBL" id="OFA09082.1"/>
    </source>
</evidence>
<dbReference type="InterPro" id="IPR007685">
    <property type="entry name" value="RelA_SpoT"/>
</dbReference>
<feature type="domain" description="RelA/SpoT" evidence="1">
    <location>
        <begin position="44"/>
        <end position="179"/>
    </location>
</feature>
<dbReference type="CDD" id="cd05399">
    <property type="entry name" value="NT_Rel-Spo_like"/>
    <property type="match status" value="1"/>
</dbReference>
<proteinExistence type="predicted"/>
<dbReference type="PATRIC" id="fig|762836.4.peg.203"/>
<dbReference type="SUPFAM" id="SSF81301">
    <property type="entry name" value="Nucleotidyltransferase"/>
    <property type="match status" value="1"/>
</dbReference>
<dbReference type="InterPro" id="IPR043519">
    <property type="entry name" value="NT_sf"/>
</dbReference>
<dbReference type="Proteomes" id="UP000175989">
    <property type="component" value="Unassembled WGS sequence"/>
</dbReference>
<organism evidence="2 3">
    <name type="scientific">Duganella phyllosphaerae</name>
    <dbReference type="NCBI Taxonomy" id="762836"/>
    <lineage>
        <taxon>Bacteria</taxon>
        <taxon>Pseudomonadati</taxon>
        <taxon>Pseudomonadota</taxon>
        <taxon>Betaproteobacteria</taxon>
        <taxon>Burkholderiales</taxon>
        <taxon>Oxalobacteraceae</taxon>
        <taxon>Telluria group</taxon>
        <taxon>Duganella</taxon>
    </lineage>
</organism>
<evidence type="ECO:0000259" key="1">
    <source>
        <dbReference type="SMART" id="SM00954"/>
    </source>
</evidence>
<dbReference type="PANTHER" id="PTHR41773">
    <property type="entry name" value="GTP PYROPHOSPHATASE-RELATED"/>
    <property type="match status" value="1"/>
</dbReference>
<dbReference type="Pfam" id="PF04607">
    <property type="entry name" value="RelA_SpoT"/>
    <property type="match status" value="1"/>
</dbReference>
<name>A0A1E7X803_9BURK</name>
<reference evidence="3" key="1">
    <citation type="journal article" date="2016" name="Front. Microbiol.">
        <title>Molecular Keys to the Janthinobacterium and Duganella spp. Interaction with the Plant Pathogen Fusarium graminearum.</title>
        <authorList>
            <person name="Haack F.S."/>
            <person name="Poehlein A."/>
            <person name="Kroger C."/>
            <person name="Voigt C.A."/>
            <person name="Piepenbring M."/>
            <person name="Bode H.B."/>
            <person name="Daniel R."/>
            <person name="Schafer W."/>
            <person name="Streit W.R."/>
        </authorList>
    </citation>
    <scope>NUCLEOTIDE SEQUENCE [LARGE SCALE GENOMIC DNA]</scope>
    <source>
        <strain evidence="3">T54</strain>
    </source>
</reference>
<sequence length="439" mass="50316">MDIISQFISRYRKEYDFYEQACRITSQVLDSNLQSAGIRAIVTSRAKNPQRLETKVRQRVQSHTYTSVEDIYDDIVDLAGVRVALYFPAERSEVGRIIRALFVPVAEPKEFPTASKPTYKKRFSGYWATHYRVRLPETLLNESQKRYTEARIEIQVASVLMHAWSEVEHDLVYKPLQGNLSEDEYAILDELNGLVLAGEIALERLQRAGDSRLSSHDREYTNHYDLASSLLDMSRAKLAGLDIHDSAIGRVDLLFQLLRNLGLNKPEDLARYIDALHADFEKRPLAEQVIDQVLSEDVSRYAAYERVRAFDVPIIANFAVDVPRASQSDAIGQFMSLWIDYEKMLRAVAAKKGYRSFGMPSGRFLSTIDDFQPILIETAERLRHFRNQLVHGIEVPDADYIRAQAEDLKRLIESMHGILVPQKKRKRPSKKAPISLKSQ</sequence>
<dbReference type="GO" id="GO:0015969">
    <property type="term" value="P:guanosine tetraphosphate metabolic process"/>
    <property type="evidence" value="ECO:0007669"/>
    <property type="project" value="InterPro"/>
</dbReference>
<dbReference type="Gene3D" id="3.30.460.10">
    <property type="entry name" value="Beta Polymerase, domain 2"/>
    <property type="match status" value="1"/>
</dbReference>
<comment type="caution">
    <text evidence="2">The sequence shown here is derived from an EMBL/GenBank/DDBJ whole genome shotgun (WGS) entry which is preliminary data.</text>
</comment>
<dbReference type="SMART" id="SM00954">
    <property type="entry name" value="RelA_SpoT"/>
    <property type="match status" value="1"/>
</dbReference>
<dbReference type="AlphaFoldDB" id="A0A1E7X803"/>
<protein>
    <recommendedName>
        <fullName evidence="1">RelA/SpoT domain-containing protein</fullName>
    </recommendedName>
</protein>
<dbReference type="PANTHER" id="PTHR41773:SF1">
    <property type="entry name" value="RELA_SPOT DOMAIN-CONTAINING PROTEIN"/>
    <property type="match status" value="1"/>
</dbReference>
<dbReference type="EMBL" id="LROM01000017">
    <property type="protein sequence ID" value="OFA09082.1"/>
    <property type="molecule type" value="Genomic_DNA"/>
</dbReference>